<evidence type="ECO:0000313" key="8">
    <source>
        <dbReference type="EMBL" id="EEF34712.1"/>
    </source>
</evidence>
<evidence type="ECO:0000256" key="1">
    <source>
        <dbReference type="ARBA" id="ARBA00008056"/>
    </source>
</evidence>
<evidence type="ECO:0000256" key="5">
    <source>
        <dbReference type="ARBA" id="ARBA00023004"/>
    </source>
</evidence>
<dbReference type="SUPFAM" id="SSF51197">
    <property type="entry name" value="Clavaminate synthase-like"/>
    <property type="match status" value="1"/>
</dbReference>
<evidence type="ECO:0000256" key="6">
    <source>
        <dbReference type="RuleBase" id="RU003682"/>
    </source>
</evidence>
<keyword evidence="4 6" id="KW-0560">Oxidoreductase</keyword>
<dbReference type="GO" id="GO:0031418">
    <property type="term" value="F:L-ascorbic acid binding"/>
    <property type="evidence" value="ECO:0007669"/>
    <property type="project" value="UniProtKB-KW"/>
</dbReference>
<dbReference type="AlphaFoldDB" id="B9SNS2"/>
<dbReference type="FunFam" id="2.60.120.330:FF:000001">
    <property type="entry name" value="Protein SRG1"/>
    <property type="match status" value="1"/>
</dbReference>
<dbReference type="PANTHER" id="PTHR47991">
    <property type="entry name" value="OXOGLUTARATE/IRON-DEPENDENT DIOXYGENASE"/>
    <property type="match status" value="1"/>
</dbReference>
<keyword evidence="9" id="KW-1185">Reference proteome</keyword>
<feature type="domain" description="Fe2OG dioxygenase" evidence="7">
    <location>
        <begin position="207"/>
        <end position="307"/>
    </location>
</feature>
<name>B9SNS2_RICCO</name>
<evidence type="ECO:0000256" key="2">
    <source>
        <dbReference type="ARBA" id="ARBA00022723"/>
    </source>
</evidence>
<dbReference type="InterPro" id="IPR005123">
    <property type="entry name" value="Oxoglu/Fe-dep_dioxygenase_dom"/>
</dbReference>
<dbReference type="Gene3D" id="2.60.120.330">
    <property type="entry name" value="B-lactam Antibiotic, Isopenicillin N Synthase, Chain"/>
    <property type="match status" value="1"/>
</dbReference>
<dbReference type="InterPro" id="IPR050295">
    <property type="entry name" value="Plant_2OG-oxidoreductases"/>
</dbReference>
<dbReference type="InterPro" id="IPR026992">
    <property type="entry name" value="DIOX_N"/>
</dbReference>
<dbReference type="EC" id="1.14.11.23" evidence="8"/>
<dbReference type="Proteomes" id="UP000008311">
    <property type="component" value="Unassembled WGS sequence"/>
</dbReference>
<dbReference type="Pfam" id="PF03171">
    <property type="entry name" value="2OG-FeII_Oxy"/>
    <property type="match status" value="1"/>
</dbReference>
<keyword evidence="5 6" id="KW-0408">Iron</keyword>
<evidence type="ECO:0000256" key="3">
    <source>
        <dbReference type="ARBA" id="ARBA00022896"/>
    </source>
</evidence>
<keyword evidence="2 6" id="KW-0479">Metal-binding</keyword>
<keyword evidence="3" id="KW-0847">Vitamin C</keyword>
<dbReference type="InterPro" id="IPR044861">
    <property type="entry name" value="IPNS-like_FE2OG_OXY"/>
</dbReference>
<dbReference type="EMBL" id="EQ974052">
    <property type="protein sequence ID" value="EEF34712.1"/>
    <property type="molecule type" value="Genomic_DNA"/>
</dbReference>
<gene>
    <name evidence="8" type="ORF">RCOM_1278050</name>
</gene>
<accession>B9SNS2</accession>
<protein>
    <submittedName>
        <fullName evidence="8">Flavonol synthase/flavanone 3-hydroxylase, putative</fullName>
        <ecNumber evidence="8">1.14.11.23</ecNumber>
    </submittedName>
</protein>
<evidence type="ECO:0000259" key="7">
    <source>
        <dbReference type="PROSITE" id="PS51471"/>
    </source>
</evidence>
<dbReference type="Pfam" id="PF14226">
    <property type="entry name" value="DIOX_N"/>
    <property type="match status" value="1"/>
</dbReference>
<dbReference type="InParanoid" id="B9SNS2"/>
<evidence type="ECO:0000313" key="9">
    <source>
        <dbReference type="Proteomes" id="UP000008311"/>
    </source>
</evidence>
<dbReference type="eggNOG" id="KOG0143">
    <property type="taxonomic scope" value="Eukaryota"/>
</dbReference>
<comment type="similarity">
    <text evidence="1 6">Belongs to the iron/ascorbate-dependent oxidoreductase family.</text>
</comment>
<dbReference type="GO" id="GO:0046872">
    <property type="term" value="F:metal ion binding"/>
    <property type="evidence" value="ECO:0007669"/>
    <property type="project" value="UniProtKB-KW"/>
</dbReference>
<dbReference type="InterPro" id="IPR027443">
    <property type="entry name" value="IPNS-like_sf"/>
</dbReference>
<sequence>MENKHGIKNFGGSLPVENVQALSSKNLKEVPIRYIRPELEFDEFSMDESLQIPVIDMSKLKEDQSSHNDELAQLHIACRNWGFFQLINHGVSEEVMENMKMDIQEFFKLPFEEKMAFAQLPNNIEGYGQAFVVSDEQKLDWGDMLFLLPLPASSRKMRFWPTNPTSFGETFDKYSSELQRIAVCILRLMARNLGIDPEDVATMFEDGVQGIRMNYYPPCIQANKVIGLTTHSDATGLTLLTQVNEVQGLQIKKDGRWVPITPIPGAFIINVGDIIEIMSNGEYRSIEHRAVVNPEKERLSIAAFHNPDIKTMIGPLGDLVKGKKPNYKTITHEEFVKLVVTSKLDGKLLVGHMKVRSEV</sequence>
<evidence type="ECO:0000256" key="4">
    <source>
        <dbReference type="ARBA" id="ARBA00023002"/>
    </source>
</evidence>
<proteinExistence type="inferred from homology"/>
<dbReference type="PROSITE" id="PS51471">
    <property type="entry name" value="FE2OG_OXY"/>
    <property type="match status" value="1"/>
</dbReference>
<reference evidence="9" key="1">
    <citation type="journal article" date="2010" name="Nat. Biotechnol.">
        <title>Draft genome sequence of the oilseed species Ricinus communis.</title>
        <authorList>
            <person name="Chan A.P."/>
            <person name="Crabtree J."/>
            <person name="Zhao Q."/>
            <person name="Lorenzi H."/>
            <person name="Orvis J."/>
            <person name="Puiu D."/>
            <person name="Melake-Berhan A."/>
            <person name="Jones K.M."/>
            <person name="Redman J."/>
            <person name="Chen G."/>
            <person name="Cahoon E.B."/>
            <person name="Gedil M."/>
            <person name="Stanke M."/>
            <person name="Haas B.J."/>
            <person name="Wortman J.R."/>
            <person name="Fraser-Liggett C.M."/>
            <person name="Ravel J."/>
            <person name="Rabinowicz P.D."/>
        </authorList>
    </citation>
    <scope>NUCLEOTIDE SEQUENCE [LARGE SCALE GENOMIC DNA]</scope>
    <source>
        <strain evidence="9">cv. Hale</strain>
    </source>
</reference>
<dbReference type="GO" id="GO:0016491">
    <property type="term" value="F:oxidoreductase activity"/>
    <property type="evidence" value="ECO:0007669"/>
    <property type="project" value="UniProtKB-KW"/>
</dbReference>
<organism evidence="8 9">
    <name type="scientific">Ricinus communis</name>
    <name type="common">Castor bean</name>
    <dbReference type="NCBI Taxonomy" id="3988"/>
    <lineage>
        <taxon>Eukaryota</taxon>
        <taxon>Viridiplantae</taxon>
        <taxon>Streptophyta</taxon>
        <taxon>Embryophyta</taxon>
        <taxon>Tracheophyta</taxon>
        <taxon>Spermatophyta</taxon>
        <taxon>Magnoliopsida</taxon>
        <taxon>eudicotyledons</taxon>
        <taxon>Gunneridae</taxon>
        <taxon>Pentapetalae</taxon>
        <taxon>rosids</taxon>
        <taxon>fabids</taxon>
        <taxon>Malpighiales</taxon>
        <taxon>Euphorbiaceae</taxon>
        <taxon>Acalyphoideae</taxon>
        <taxon>Acalypheae</taxon>
        <taxon>Ricinus</taxon>
    </lineage>
</organism>